<dbReference type="GO" id="GO:0005886">
    <property type="term" value="C:plasma membrane"/>
    <property type="evidence" value="ECO:0007669"/>
    <property type="project" value="UniProtKB-SubCell"/>
</dbReference>
<evidence type="ECO:0000313" key="8">
    <source>
        <dbReference type="Proteomes" id="UP000886749"/>
    </source>
</evidence>
<dbReference type="PANTHER" id="PTHR37693">
    <property type="entry name" value="PHOSPHATIDYLGLYCEROL LYSYLTRANSFERASE"/>
    <property type="match status" value="1"/>
</dbReference>
<feature type="transmembrane region" description="Helical" evidence="6">
    <location>
        <begin position="239"/>
        <end position="262"/>
    </location>
</feature>
<reference evidence="7" key="2">
    <citation type="journal article" date="2021" name="PeerJ">
        <title>Extensive microbial diversity within the chicken gut microbiome revealed by metagenomics and culture.</title>
        <authorList>
            <person name="Gilroy R."/>
            <person name="Ravi A."/>
            <person name="Getino M."/>
            <person name="Pursley I."/>
            <person name="Horton D.L."/>
            <person name="Alikhan N.F."/>
            <person name="Baker D."/>
            <person name="Gharbi K."/>
            <person name="Hall N."/>
            <person name="Watson M."/>
            <person name="Adriaenssens E.M."/>
            <person name="Foster-Nyarko E."/>
            <person name="Jarju S."/>
            <person name="Secka A."/>
            <person name="Antonio M."/>
            <person name="Oren A."/>
            <person name="Chaudhuri R.R."/>
            <person name="La Ragione R."/>
            <person name="Hildebrand F."/>
            <person name="Pallen M.J."/>
        </authorList>
    </citation>
    <scope>NUCLEOTIDE SEQUENCE</scope>
    <source>
        <strain evidence="7">CHK184-25365</strain>
    </source>
</reference>
<evidence type="ECO:0000256" key="5">
    <source>
        <dbReference type="ARBA" id="ARBA00023136"/>
    </source>
</evidence>
<comment type="caution">
    <text evidence="7">The sequence shown here is derived from an EMBL/GenBank/DDBJ whole genome shotgun (WGS) entry which is preliminary data.</text>
</comment>
<reference evidence="7" key="1">
    <citation type="submission" date="2020-10" db="EMBL/GenBank/DDBJ databases">
        <authorList>
            <person name="Gilroy R."/>
        </authorList>
    </citation>
    <scope>NUCLEOTIDE SEQUENCE</scope>
    <source>
        <strain evidence="7">CHK184-25365</strain>
    </source>
</reference>
<dbReference type="Pfam" id="PF03706">
    <property type="entry name" value="LPG_synthase_TM"/>
    <property type="match status" value="1"/>
</dbReference>
<evidence type="ECO:0000256" key="3">
    <source>
        <dbReference type="ARBA" id="ARBA00022692"/>
    </source>
</evidence>
<dbReference type="GO" id="GO:0046677">
    <property type="term" value="P:response to antibiotic"/>
    <property type="evidence" value="ECO:0007669"/>
    <property type="project" value="UniProtKB-KW"/>
</dbReference>
<keyword evidence="5 6" id="KW-0472">Membrane</keyword>
<dbReference type="GO" id="GO:0006629">
    <property type="term" value="P:lipid metabolic process"/>
    <property type="evidence" value="ECO:0007669"/>
    <property type="project" value="UniProtKB-KW"/>
</dbReference>
<feature type="transmembrane region" description="Helical" evidence="6">
    <location>
        <begin position="130"/>
        <end position="153"/>
    </location>
</feature>
<feature type="transmembrane region" description="Helical" evidence="6">
    <location>
        <begin position="159"/>
        <end position="183"/>
    </location>
</feature>
<comment type="catalytic activity">
    <reaction evidence="6">
        <text>L-lysyl-tRNA(Lys) + a 1,2-diacyl-sn-glycero-3-phospho-(1'-sn-glycerol) = a 1,2-diacyl-sn-glycero-3-phospho-1'-(3'-O-L-lysyl)-sn-glycerol + tRNA(Lys)</text>
        <dbReference type="Rhea" id="RHEA:10668"/>
        <dbReference type="Rhea" id="RHEA-COMP:9696"/>
        <dbReference type="Rhea" id="RHEA-COMP:9697"/>
        <dbReference type="ChEBI" id="CHEBI:64716"/>
        <dbReference type="ChEBI" id="CHEBI:75792"/>
        <dbReference type="ChEBI" id="CHEBI:78442"/>
        <dbReference type="ChEBI" id="CHEBI:78529"/>
        <dbReference type="EC" id="2.3.2.3"/>
    </reaction>
</comment>
<gene>
    <name evidence="6" type="primary">mprF</name>
    <name evidence="7" type="ORF">IAB36_06595</name>
</gene>
<evidence type="ECO:0000256" key="2">
    <source>
        <dbReference type="ARBA" id="ARBA00022475"/>
    </source>
</evidence>
<evidence type="ECO:0000256" key="4">
    <source>
        <dbReference type="ARBA" id="ARBA00022989"/>
    </source>
</evidence>
<dbReference type="EMBL" id="DVGY01000150">
    <property type="protein sequence ID" value="HIR41476.1"/>
    <property type="molecule type" value="Genomic_DNA"/>
</dbReference>
<dbReference type="EC" id="2.3.2.3" evidence="6"/>
<keyword evidence="2" id="KW-1003">Cell membrane</keyword>
<dbReference type="GO" id="GO:0050071">
    <property type="term" value="F:phosphatidylglycerol lysyltransferase activity"/>
    <property type="evidence" value="ECO:0007669"/>
    <property type="project" value="UniProtKB-EC"/>
</dbReference>
<proteinExistence type="inferred from homology"/>
<comment type="similarity">
    <text evidence="6">Belongs to the LPG synthase family.</text>
</comment>
<keyword evidence="6" id="KW-0046">Antibiotic resistance</keyword>
<dbReference type="Proteomes" id="UP000886749">
    <property type="component" value="Unassembled WGS sequence"/>
</dbReference>
<keyword evidence="6" id="KW-0808">Transferase</keyword>
<accession>A0A9D1DCY4</accession>
<name>A0A9D1DCY4_9FIRM</name>
<comment type="function">
    <text evidence="6">Catalyzes the transfer of a lysyl group from L-lysyl-tRNA(Lys) to membrane-bound phosphatidylglycerol (PG), which produces lysylphosphatidylglycerol (LPG), a major component of the bacterial membrane with a positive net charge. LPG synthesis contributes to bacterial virulence as it is involved in the resistance mechanism against cationic antimicrobial peptides (CAMP) produces by the host's immune system (defensins, cathelicidins) and by the competing microorganisms.</text>
</comment>
<dbReference type="AlphaFoldDB" id="A0A9D1DCY4"/>
<evidence type="ECO:0000256" key="1">
    <source>
        <dbReference type="ARBA" id="ARBA00004651"/>
    </source>
</evidence>
<keyword evidence="6" id="KW-0443">Lipid metabolism</keyword>
<dbReference type="PANTHER" id="PTHR37693:SF1">
    <property type="entry name" value="INTEGRAL MEMBRANE PROTEIN"/>
    <property type="match status" value="1"/>
</dbReference>
<feature type="transmembrane region" description="Helical" evidence="6">
    <location>
        <begin position="31"/>
        <end position="56"/>
    </location>
</feature>
<keyword evidence="3 6" id="KW-0812">Transmembrane</keyword>
<dbReference type="NCBIfam" id="TIGR00374">
    <property type="entry name" value="flippase-like domain"/>
    <property type="match status" value="1"/>
</dbReference>
<evidence type="ECO:0000313" key="7">
    <source>
        <dbReference type="EMBL" id="HIR41476.1"/>
    </source>
</evidence>
<sequence length="371" mass="41783">MKNKKVNYIIIGICLVIMLVTLFLTDSPENLWNALCTANPLWLLCGLGCMLAYWLLETRALFLVIDGLRKVSHSNGRRLKPGECLRVSMVGQLFNCITPFASGGQPMQAYMLSKYGQSVGTASSALLARFIVYQFVLTVYSVVVLVFKFTFFLEQVSGFVTMIIIGFVINTCVMAFLIAIGFFPKPTTKLLLALPGLLHKMHLCRRPGKLHRRITKELDSFYTDFHAIRHNMRILIRPAVDSAIQLTAFFSVAFFVCLSLQNSQGVDWFTIISAAAFVLMFSSFIPLPGGSGGAEISFYGLFFIFFPGDTASVGIALLLWRFFTFYLPMIVGMLMMYLDPDSKQAKKHMEQVEEQQQLQDALEEQQEVNQK</sequence>
<comment type="subcellular location">
    <subcellularLocation>
        <location evidence="1 6">Cell membrane</location>
        <topology evidence="1 6">Multi-pass membrane protein</topology>
    </subcellularLocation>
</comment>
<keyword evidence="4 6" id="KW-1133">Transmembrane helix</keyword>
<dbReference type="InterPro" id="IPR022791">
    <property type="entry name" value="L-PG_synthase/AglD"/>
</dbReference>
<organism evidence="7 8">
    <name type="scientific">Candidatus Egerieicola pullicola</name>
    <dbReference type="NCBI Taxonomy" id="2840775"/>
    <lineage>
        <taxon>Bacteria</taxon>
        <taxon>Bacillati</taxon>
        <taxon>Bacillota</taxon>
        <taxon>Clostridia</taxon>
        <taxon>Eubacteriales</taxon>
        <taxon>Oscillospiraceae</taxon>
        <taxon>Oscillospiraceae incertae sedis</taxon>
        <taxon>Candidatus Egerieicola</taxon>
    </lineage>
</organism>
<evidence type="ECO:0000256" key="6">
    <source>
        <dbReference type="RuleBase" id="RU363042"/>
    </source>
</evidence>
<protein>
    <recommendedName>
        <fullName evidence="6">Phosphatidylglycerol lysyltransferase</fullName>
        <ecNumber evidence="6">2.3.2.3</ecNumber>
    </recommendedName>
    <alternativeName>
        <fullName evidence="6">Lysylphosphatidylglycerol synthase</fullName>
    </alternativeName>
</protein>
<feature type="transmembrane region" description="Helical" evidence="6">
    <location>
        <begin position="268"/>
        <end position="287"/>
    </location>
</feature>
<feature type="transmembrane region" description="Helical" evidence="6">
    <location>
        <begin position="299"/>
        <end position="317"/>
    </location>
</feature>
<feature type="transmembrane region" description="Helical" evidence="6">
    <location>
        <begin position="7"/>
        <end position="25"/>
    </location>
</feature>